<proteinExistence type="predicted"/>
<accession>A0A2S9YKB8</accession>
<evidence type="ECO:0008006" key="3">
    <source>
        <dbReference type="Google" id="ProtNLM"/>
    </source>
</evidence>
<dbReference type="Proteomes" id="UP000238823">
    <property type="component" value="Unassembled WGS sequence"/>
</dbReference>
<gene>
    <name evidence="1" type="ORF">ENSA7_45830</name>
</gene>
<sequence>METLANPEGWATLLGALYVDPDDPVALEQAVDTVCLGNDQSVPSGTYALGLYWEHFSEAQRQEMKDCMKSWHEINGHGTENHALMKNFAGFLFTQWFPEEDDWLTNQGPLVSGDELHESIKANLLQVMSSLYDKGYTENLSTTYDMLHLFPLLGLYAFADDDEIVRAAEAALLFHYANLAMNTFHGITLPPYNRSNYQQVNANYHGVQPNVQFMNWMYWPEGTNITDDVETWRSHSHNSTVVYNASIEWCPPDVIRKVATGNTTSYTGHGSFARFGAWGDGPSHDNMRTVYRTGDYAVGTGFLRYQPGGFYVNFKNFMLAYASSDTYNYIESSHNYWGSALSEAAAWRGASNSPFHEIAHHENTVISLFNIPELDPWEGLGSWADQRLQAPIQRADTRYPKSVDEVVESEGWIFMREGEVYVGIRPLRDYVIDTETTDELAEFNMIRSEGATNAIVYELGTVAQHGSFEGFQAQLQSNPLEIDWEALSVSYTDSDGDVLRATWVAPDYVYDSDVVAVVRPEIEINDVIQPEFDPELWPVLEGPYVSLVDRVLTVHQGGRTLTVDWSGEMPVVTEED</sequence>
<protein>
    <recommendedName>
        <fullName evidence="3">Heparin-sulfate lyase N-terminal domain-containing protein</fullName>
    </recommendedName>
</protein>
<organism evidence="1 2">
    <name type="scientific">Enhygromyxa salina</name>
    <dbReference type="NCBI Taxonomy" id="215803"/>
    <lineage>
        <taxon>Bacteria</taxon>
        <taxon>Pseudomonadati</taxon>
        <taxon>Myxococcota</taxon>
        <taxon>Polyangia</taxon>
        <taxon>Nannocystales</taxon>
        <taxon>Nannocystaceae</taxon>
        <taxon>Enhygromyxa</taxon>
    </lineage>
</organism>
<comment type="caution">
    <text evidence="1">The sequence shown here is derived from an EMBL/GenBank/DDBJ whole genome shotgun (WGS) entry which is preliminary data.</text>
</comment>
<dbReference type="AlphaFoldDB" id="A0A2S9YKB8"/>
<name>A0A2S9YKB8_9BACT</name>
<evidence type="ECO:0000313" key="2">
    <source>
        <dbReference type="Proteomes" id="UP000238823"/>
    </source>
</evidence>
<evidence type="ECO:0000313" key="1">
    <source>
        <dbReference type="EMBL" id="PRQ05537.1"/>
    </source>
</evidence>
<dbReference type="OrthoDB" id="1029638at2"/>
<dbReference type="EMBL" id="PVNL01000093">
    <property type="protein sequence ID" value="PRQ05537.1"/>
    <property type="molecule type" value="Genomic_DNA"/>
</dbReference>
<reference evidence="1 2" key="1">
    <citation type="submission" date="2018-03" db="EMBL/GenBank/DDBJ databases">
        <title>Draft Genome Sequences of the Obligatory Marine Myxobacteria Enhygromyxa salina SWB007.</title>
        <authorList>
            <person name="Poehlein A."/>
            <person name="Moghaddam J.A."/>
            <person name="Harms H."/>
            <person name="Alanjari M."/>
            <person name="Koenig G.M."/>
            <person name="Daniel R."/>
            <person name="Schaeberle T.F."/>
        </authorList>
    </citation>
    <scope>NUCLEOTIDE SEQUENCE [LARGE SCALE GENOMIC DNA]</scope>
    <source>
        <strain evidence="1 2">SWB007</strain>
    </source>
</reference>